<proteinExistence type="predicted"/>
<evidence type="ECO:0000313" key="2">
    <source>
        <dbReference type="Proteomes" id="UP001148482"/>
    </source>
</evidence>
<evidence type="ECO:0000313" key="1">
    <source>
        <dbReference type="EMBL" id="MCX2839307.1"/>
    </source>
</evidence>
<dbReference type="Pfam" id="PF14054">
    <property type="entry name" value="DUF4249"/>
    <property type="match status" value="1"/>
</dbReference>
<dbReference type="PROSITE" id="PS51257">
    <property type="entry name" value="PROKAR_LIPOPROTEIN"/>
    <property type="match status" value="1"/>
</dbReference>
<sequence>MKKIGFLLLFMMLISCEEVIDIDLEEAEPRLVIEASLVWNNEEETNIQSIKLTTTAPYFDDEVPPVTGASIKVTSETGQEYLFEEVSEGIYQNDDITPEENITYQLEVIYENEVYTATEEYYTTPDLLFVEQELGGFSGDEYEFKVFYEDPADAENFYFFRYLNEQYSLQIYKDEFTNGNQTFAFFSDEDAEEGDLVLFEIQGISDGFYDYMFILRSQAGTSNGGPFQTQPSIVRGNIVNQTNPENFPFGYFRLSEVDVLTYEVK</sequence>
<gene>
    <name evidence="1" type="ORF">OQ279_14225</name>
</gene>
<reference evidence="1" key="1">
    <citation type="submission" date="2022-11" db="EMBL/GenBank/DDBJ databases">
        <title>Salinimicrobium profundisediminis sp. nov., isolated from deep-sea sediment of the Mariana Trench.</title>
        <authorList>
            <person name="Fu H."/>
        </authorList>
    </citation>
    <scope>NUCLEOTIDE SEQUENCE</scope>
    <source>
        <strain evidence="1">MT39</strain>
    </source>
</reference>
<comment type="caution">
    <text evidence="1">The sequence shown here is derived from an EMBL/GenBank/DDBJ whole genome shotgun (WGS) entry which is preliminary data.</text>
</comment>
<dbReference type="RefSeq" id="WP_266070666.1">
    <property type="nucleotide sequence ID" value="NZ_JAPJDA010000025.1"/>
</dbReference>
<dbReference type="AlphaFoldDB" id="A0A9X3CZC5"/>
<protein>
    <submittedName>
        <fullName evidence="1">DUF4249 domain-containing protein</fullName>
    </submittedName>
</protein>
<dbReference type="InterPro" id="IPR025345">
    <property type="entry name" value="DUF4249"/>
</dbReference>
<organism evidence="1 2">
    <name type="scientific">Salinimicrobium profundisediminis</name>
    <dbReference type="NCBI Taxonomy" id="2994553"/>
    <lineage>
        <taxon>Bacteria</taxon>
        <taxon>Pseudomonadati</taxon>
        <taxon>Bacteroidota</taxon>
        <taxon>Flavobacteriia</taxon>
        <taxon>Flavobacteriales</taxon>
        <taxon>Flavobacteriaceae</taxon>
        <taxon>Salinimicrobium</taxon>
    </lineage>
</organism>
<dbReference type="Proteomes" id="UP001148482">
    <property type="component" value="Unassembled WGS sequence"/>
</dbReference>
<accession>A0A9X3CZC5</accession>
<dbReference type="EMBL" id="JAPJDA010000025">
    <property type="protein sequence ID" value="MCX2839307.1"/>
    <property type="molecule type" value="Genomic_DNA"/>
</dbReference>
<keyword evidence="2" id="KW-1185">Reference proteome</keyword>
<name>A0A9X3CZC5_9FLAO</name>